<evidence type="ECO:0000313" key="2">
    <source>
        <dbReference type="Proteomes" id="UP000494120"/>
    </source>
</evidence>
<comment type="caution">
    <text evidence="1">The sequence shown here is derived from an EMBL/GenBank/DDBJ whole genome shotgun (WGS) entry which is preliminary data.</text>
</comment>
<sequence length="196" mass="22293">MSADKRSVATDALETLGTIISESEKRDAIHLAVEPVVAADDFWPGDRVALGPNGTAVRAGKPVGIVDPFLEDRVKRGQRFWLVVLPRTIRSLRHVWEHPDFPASELANATADEPALDPVSASRKWIDDFAARIDQTYSRLMSAAENWIECQDYTYDNTEAYKDHWDQFPEFWKHYEIVTGKTVDEDKRESFFTCSC</sequence>
<gene>
    <name evidence="1" type="ORF">BLA17378_05292</name>
</gene>
<name>A0ABY6Y3M3_9BURK</name>
<evidence type="ECO:0000313" key="1">
    <source>
        <dbReference type="EMBL" id="VWD01843.1"/>
    </source>
</evidence>
<dbReference type="EMBL" id="CABVQG010000021">
    <property type="protein sequence ID" value="VWD01843.1"/>
    <property type="molecule type" value="Genomic_DNA"/>
</dbReference>
<accession>A0ABY6Y3M3</accession>
<organism evidence="1 2">
    <name type="scientific">Burkholderia aenigmatica</name>
    <dbReference type="NCBI Taxonomy" id="2015348"/>
    <lineage>
        <taxon>Bacteria</taxon>
        <taxon>Pseudomonadati</taxon>
        <taxon>Pseudomonadota</taxon>
        <taxon>Betaproteobacteria</taxon>
        <taxon>Burkholderiales</taxon>
        <taxon>Burkholderiaceae</taxon>
        <taxon>Burkholderia</taxon>
        <taxon>Burkholderia cepacia complex</taxon>
    </lineage>
</organism>
<dbReference type="RefSeq" id="WP_174959643.1">
    <property type="nucleotide sequence ID" value="NZ_CABVQG010000021.1"/>
</dbReference>
<protein>
    <submittedName>
        <fullName evidence="1">Uncharacterized protein</fullName>
    </submittedName>
</protein>
<keyword evidence="2" id="KW-1185">Reference proteome</keyword>
<reference evidence="1 2" key="1">
    <citation type="submission" date="2019-09" db="EMBL/GenBank/DDBJ databases">
        <authorList>
            <person name="Depoorter E."/>
        </authorList>
    </citation>
    <scope>NUCLEOTIDE SEQUENCE [LARGE SCALE GENOMIC DNA]</scope>
    <source>
        <strain evidence="1 2">R-17378</strain>
    </source>
</reference>
<dbReference type="Proteomes" id="UP000494120">
    <property type="component" value="Unassembled WGS sequence"/>
</dbReference>
<proteinExistence type="predicted"/>